<sequence>MTRHARALRNGATEAERMVWRHLSRYRPRFTRQLVTGPYIVDIACRSAKLALEFDGAQHQDAMAYDAARTAFLKDQGWTVLRFWNGEVFSNLEGVLTVILEKTAECLGGTHPQPLPSREGRRKAQ</sequence>
<organism evidence="2 3">
    <name type="scientific">Sphingobium naphthae</name>
    <dbReference type="NCBI Taxonomy" id="1886786"/>
    <lineage>
        <taxon>Bacteria</taxon>
        <taxon>Pseudomonadati</taxon>
        <taxon>Pseudomonadota</taxon>
        <taxon>Alphaproteobacteria</taxon>
        <taxon>Sphingomonadales</taxon>
        <taxon>Sphingomonadaceae</taxon>
        <taxon>Sphingobium</taxon>
    </lineage>
</organism>
<dbReference type="PANTHER" id="PTHR38590:SF1">
    <property type="entry name" value="BLL0828 PROTEIN"/>
    <property type="match status" value="1"/>
</dbReference>
<dbReference type="InterPro" id="IPR007569">
    <property type="entry name" value="DUF559"/>
</dbReference>
<protein>
    <submittedName>
        <fullName evidence="2">DUF559 domain-containing protein</fullName>
    </submittedName>
</protein>
<dbReference type="Gene3D" id="3.40.960.10">
    <property type="entry name" value="VSR Endonuclease"/>
    <property type="match status" value="1"/>
</dbReference>
<name>A0ABU3ZW14_9SPHN</name>
<dbReference type="PANTHER" id="PTHR38590">
    <property type="entry name" value="BLL0828 PROTEIN"/>
    <property type="match status" value="1"/>
</dbReference>
<evidence type="ECO:0000313" key="3">
    <source>
        <dbReference type="Proteomes" id="UP001185984"/>
    </source>
</evidence>
<evidence type="ECO:0000313" key="2">
    <source>
        <dbReference type="EMBL" id="MDV5823663.1"/>
    </source>
</evidence>
<dbReference type="RefSeq" id="WP_317516585.1">
    <property type="nucleotide sequence ID" value="NZ_JAPTHD010000002.1"/>
</dbReference>
<evidence type="ECO:0000259" key="1">
    <source>
        <dbReference type="Pfam" id="PF04480"/>
    </source>
</evidence>
<feature type="domain" description="DUF559" evidence="1">
    <location>
        <begin position="2"/>
        <end position="102"/>
    </location>
</feature>
<accession>A0ABU3ZW14</accession>
<dbReference type="SUPFAM" id="SSF52980">
    <property type="entry name" value="Restriction endonuclease-like"/>
    <property type="match status" value="1"/>
</dbReference>
<proteinExistence type="predicted"/>
<dbReference type="Pfam" id="PF04480">
    <property type="entry name" value="DUF559"/>
    <property type="match status" value="1"/>
</dbReference>
<dbReference type="InterPro" id="IPR011335">
    <property type="entry name" value="Restrct_endonuc-II-like"/>
</dbReference>
<comment type="caution">
    <text evidence="2">The sequence shown here is derived from an EMBL/GenBank/DDBJ whole genome shotgun (WGS) entry which is preliminary data.</text>
</comment>
<dbReference type="InterPro" id="IPR047216">
    <property type="entry name" value="Endonuclease_DUF559_bact"/>
</dbReference>
<gene>
    <name evidence="2" type="ORF">O0R41_08650</name>
</gene>
<reference evidence="3" key="1">
    <citation type="journal article" date="2022" name="J Environ Chem Eng">
        <title>Biodegradation of petroleum oil using a constructed nonpathogenic and heavy metal-tolerant bacterial consortium isolated from marine sponges.</title>
        <authorList>
            <person name="Dechsakulwatana C."/>
            <person name="Rungsihiranrut A."/>
            <person name="Muangchinda C."/>
            <person name="Ningthoujam R."/>
            <person name="Klankeo P."/>
            <person name="Pinyakong O."/>
        </authorList>
    </citation>
    <scope>NUCLEOTIDE SEQUENCE [LARGE SCALE GENOMIC DNA]</scope>
    <source>
        <strain evidence="3">MO2-4</strain>
    </source>
</reference>
<dbReference type="EMBL" id="JAPTHD010000002">
    <property type="protein sequence ID" value="MDV5823663.1"/>
    <property type="molecule type" value="Genomic_DNA"/>
</dbReference>
<dbReference type="Proteomes" id="UP001185984">
    <property type="component" value="Unassembled WGS sequence"/>
</dbReference>
<dbReference type="CDD" id="cd01038">
    <property type="entry name" value="Endonuclease_DUF559"/>
    <property type="match status" value="1"/>
</dbReference>
<keyword evidence="3" id="KW-1185">Reference proteome</keyword>